<evidence type="ECO:0000256" key="1">
    <source>
        <dbReference type="ARBA" id="ARBA00023125"/>
    </source>
</evidence>
<feature type="domain" description="HTH cro/C1-type" evidence="2">
    <location>
        <begin position="7"/>
        <end position="61"/>
    </location>
</feature>
<dbReference type="Proteomes" id="UP000324575">
    <property type="component" value="Unassembled WGS sequence"/>
</dbReference>
<reference evidence="3 4" key="1">
    <citation type="submission" date="2019-03" db="EMBL/GenBank/DDBJ databases">
        <title>Single cell metagenomics reveals metabolic interactions within the superorganism composed of flagellate Streblomastix strix and complex community of Bacteroidetes bacteria on its surface.</title>
        <authorList>
            <person name="Treitli S.C."/>
            <person name="Kolisko M."/>
            <person name="Husnik F."/>
            <person name="Keeling P."/>
            <person name="Hampl V."/>
        </authorList>
    </citation>
    <scope>NUCLEOTIDE SEQUENCE [LARGE SCALE GENOMIC DNA]</scope>
    <source>
        <strain evidence="3">St1</strain>
    </source>
</reference>
<protein>
    <submittedName>
        <fullName evidence="3">HTH-type transcriptional regulator Xre</fullName>
    </submittedName>
</protein>
<comment type="caution">
    <text evidence="3">The sequence shown here is derived from an EMBL/GenBank/DDBJ whole genome shotgun (WGS) entry which is preliminary data.</text>
</comment>
<evidence type="ECO:0000313" key="4">
    <source>
        <dbReference type="Proteomes" id="UP000324575"/>
    </source>
</evidence>
<dbReference type="SMART" id="SM00530">
    <property type="entry name" value="HTH_XRE"/>
    <property type="match status" value="1"/>
</dbReference>
<keyword evidence="1" id="KW-0238">DNA-binding</keyword>
<organism evidence="3 4">
    <name type="scientific">Candidatus Ordinivivax streblomastigis</name>
    <dbReference type="NCBI Taxonomy" id="2540710"/>
    <lineage>
        <taxon>Bacteria</taxon>
        <taxon>Pseudomonadati</taxon>
        <taxon>Bacteroidota</taxon>
        <taxon>Bacteroidia</taxon>
        <taxon>Bacteroidales</taxon>
        <taxon>Candidatus Ordinivivax</taxon>
    </lineage>
</organism>
<dbReference type="AlphaFoldDB" id="A0A5M8P2G4"/>
<dbReference type="PROSITE" id="PS50943">
    <property type="entry name" value="HTH_CROC1"/>
    <property type="match status" value="1"/>
</dbReference>
<dbReference type="CDD" id="cd00093">
    <property type="entry name" value="HTH_XRE"/>
    <property type="match status" value="1"/>
</dbReference>
<accession>A0A5M8P2G4</accession>
<dbReference type="Gene3D" id="1.10.260.40">
    <property type="entry name" value="lambda repressor-like DNA-binding domains"/>
    <property type="match status" value="1"/>
</dbReference>
<dbReference type="InterPro" id="IPR001387">
    <property type="entry name" value="Cro/C1-type_HTH"/>
</dbReference>
<dbReference type="SUPFAM" id="SSF47413">
    <property type="entry name" value="lambda repressor-like DNA-binding domains"/>
    <property type="match status" value="1"/>
</dbReference>
<dbReference type="GO" id="GO:0003677">
    <property type="term" value="F:DNA binding"/>
    <property type="evidence" value="ECO:0007669"/>
    <property type="project" value="UniProtKB-KW"/>
</dbReference>
<dbReference type="InterPro" id="IPR010982">
    <property type="entry name" value="Lambda_DNA-bd_dom_sf"/>
</dbReference>
<gene>
    <name evidence="3" type="ORF">EZS26_001091</name>
</gene>
<evidence type="ECO:0000259" key="2">
    <source>
        <dbReference type="PROSITE" id="PS50943"/>
    </source>
</evidence>
<sequence length="115" mass="13370">MLIGKKLLDLRKQKGLSQEELAFDLKVSQSSISNYEAGFTVPDLEILKRIAEYFHVPVQNLISDDQYTFFNYENTGGNNGYVNVFLSEQVVEQYEKRIKEKDETIAFLKNLLENR</sequence>
<dbReference type="EMBL" id="SNRX01000006">
    <property type="protein sequence ID" value="KAA6302584.1"/>
    <property type="molecule type" value="Genomic_DNA"/>
</dbReference>
<proteinExistence type="predicted"/>
<dbReference type="PANTHER" id="PTHR46558:SF11">
    <property type="entry name" value="HTH-TYPE TRANSCRIPTIONAL REGULATOR XRE"/>
    <property type="match status" value="1"/>
</dbReference>
<dbReference type="PANTHER" id="PTHR46558">
    <property type="entry name" value="TRACRIPTIONAL REGULATORY PROTEIN-RELATED-RELATED"/>
    <property type="match status" value="1"/>
</dbReference>
<name>A0A5M8P2G4_9BACT</name>
<evidence type="ECO:0000313" key="3">
    <source>
        <dbReference type="EMBL" id="KAA6302584.1"/>
    </source>
</evidence>
<dbReference type="Pfam" id="PF01381">
    <property type="entry name" value="HTH_3"/>
    <property type="match status" value="1"/>
</dbReference>